<dbReference type="VEuPathDB" id="FungiDB:RhiirA1_459078"/>
<sequence length="496" mass="57913">MEIDYGKQVFDNYFSQVVTILTIFLVSGKGQFYEFFDDTFIFLSILLPTILRFFLTDHRYWGLFIIILGLILIYFLYEFHYTPPKTNDNSRTYKYFRYPLTLLIKFSSLIPVYMTIYIFYLPLSVEVYDDPSKKIVSPFESPKYINSFCLTKSDSIGCKVSYYIRLYIVWFSFLICLIDLGLVYTFLNTKYVKFPLRCLSYLRFIWFVVLSLTPGVVFGILLSEENHYLYKISTSLPISACVSIVRHYVGKDVHTFFSHFINHHRMFKKSIENLDRAEDIISKLDPEAVKMSNDLKKGTRAWVRKNINNTSTCILQITEKLKEKIILDHKIDVNLNEIEQSLDPNQQKEVLLNFKDVSLRFTKEIKEKLEKNIGSDLKDEIDSNLTQIIDSKFGKINSNDEKGAGSIEQKIGSKLSEIKDKVTKLFTKFEDDMEGCGLYQILTEEDKADIERNSGNINNIKIYLENHEGLIKRSIDSNNSDREPNKEELSDIKCDC</sequence>
<dbReference type="EMBL" id="LLXH01000427">
    <property type="protein sequence ID" value="PKC66928.1"/>
    <property type="molecule type" value="Genomic_DNA"/>
</dbReference>
<dbReference type="VEuPathDB" id="FungiDB:RhiirFUN_000672"/>
<dbReference type="Proteomes" id="UP000232688">
    <property type="component" value="Unassembled WGS sequence"/>
</dbReference>
<gene>
    <name evidence="1" type="ORF">RhiirA1_459078</name>
</gene>
<organism evidence="1 2">
    <name type="scientific">Rhizophagus irregularis</name>
    <dbReference type="NCBI Taxonomy" id="588596"/>
    <lineage>
        <taxon>Eukaryota</taxon>
        <taxon>Fungi</taxon>
        <taxon>Fungi incertae sedis</taxon>
        <taxon>Mucoromycota</taxon>
        <taxon>Glomeromycotina</taxon>
        <taxon>Glomeromycetes</taxon>
        <taxon>Glomerales</taxon>
        <taxon>Glomeraceae</taxon>
        <taxon>Rhizophagus</taxon>
    </lineage>
</organism>
<protein>
    <submittedName>
        <fullName evidence="1">Uncharacterized protein</fullName>
    </submittedName>
</protein>
<comment type="caution">
    <text evidence="1">The sequence shown here is derived from an EMBL/GenBank/DDBJ whole genome shotgun (WGS) entry which is preliminary data.</text>
</comment>
<evidence type="ECO:0000313" key="2">
    <source>
        <dbReference type="Proteomes" id="UP000232688"/>
    </source>
</evidence>
<reference evidence="1 2" key="1">
    <citation type="submission" date="2017-10" db="EMBL/GenBank/DDBJ databases">
        <title>Extensive intraspecific genome diversity in a model arbuscular mycorrhizal fungus.</title>
        <authorList>
            <person name="Chen E.C.H."/>
            <person name="Morin E."/>
            <person name="Baudet D."/>
            <person name="Noel J."/>
            <person name="Ndikumana S."/>
            <person name="Charron P."/>
            <person name="St-Onge C."/>
            <person name="Giorgi J."/>
            <person name="Grigoriev I.V."/>
            <person name="Roux C."/>
            <person name="Martin F.M."/>
            <person name="Corradi N."/>
        </authorList>
    </citation>
    <scope>NUCLEOTIDE SEQUENCE [LARGE SCALE GENOMIC DNA]</scope>
    <source>
        <strain evidence="1 2">A1</strain>
    </source>
</reference>
<dbReference type="OrthoDB" id="2316331at2759"/>
<dbReference type="VEuPathDB" id="FungiDB:FUN_020482"/>
<reference evidence="1 2" key="2">
    <citation type="submission" date="2017-10" db="EMBL/GenBank/DDBJ databases">
        <title>Genome analyses suggest a sexual origin of heterokaryosis in a supposedly ancient asexual fungus.</title>
        <authorList>
            <person name="Corradi N."/>
            <person name="Sedzielewska K."/>
            <person name="Noel J."/>
            <person name="Charron P."/>
            <person name="Farinelli L."/>
            <person name="Marton T."/>
            <person name="Kruger M."/>
            <person name="Pelin A."/>
            <person name="Brachmann A."/>
            <person name="Corradi N."/>
        </authorList>
    </citation>
    <scope>NUCLEOTIDE SEQUENCE [LARGE SCALE GENOMIC DNA]</scope>
    <source>
        <strain evidence="1 2">A1</strain>
    </source>
</reference>
<dbReference type="AlphaFoldDB" id="A0A2I1EUQ9"/>
<accession>A0A2I1EUQ9</accession>
<proteinExistence type="predicted"/>
<name>A0A2I1EUQ9_9GLOM</name>
<evidence type="ECO:0000313" key="1">
    <source>
        <dbReference type="EMBL" id="PKC66928.1"/>
    </source>
</evidence>